<dbReference type="AlphaFoldDB" id="A0A0K9PD02"/>
<accession>A0A0K9PD02</accession>
<reference evidence="2" key="1">
    <citation type="journal article" date="2016" name="Nature">
        <title>The genome of the seagrass Zostera marina reveals angiosperm adaptation to the sea.</title>
        <authorList>
            <person name="Olsen J.L."/>
            <person name="Rouze P."/>
            <person name="Verhelst B."/>
            <person name="Lin Y.-C."/>
            <person name="Bayer T."/>
            <person name="Collen J."/>
            <person name="Dattolo E."/>
            <person name="De Paoli E."/>
            <person name="Dittami S."/>
            <person name="Maumus F."/>
            <person name="Michel G."/>
            <person name="Kersting A."/>
            <person name="Lauritano C."/>
            <person name="Lohaus R."/>
            <person name="Toepel M."/>
            <person name="Tonon T."/>
            <person name="Vanneste K."/>
            <person name="Amirebrahimi M."/>
            <person name="Brakel J."/>
            <person name="Bostroem C."/>
            <person name="Chovatia M."/>
            <person name="Grimwood J."/>
            <person name="Jenkins J.W."/>
            <person name="Jueterbock A."/>
            <person name="Mraz A."/>
            <person name="Stam W.T."/>
            <person name="Tice H."/>
            <person name="Bornberg-Bauer E."/>
            <person name="Green P.J."/>
            <person name="Pearson G.A."/>
            <person name="Procaccini G."/>
            <person name="Duarte C.M."/>
            <person name="Schmutz J."/>
            <person name="Reusch T.B.H."/>
            <person name="Van de Peer Y."/>
        </authorList>
    </citation>
    <scope>NUCLEOTIDE SEQUENCE [LARGE SCALE GENOMIC DNA]</scope>
    <source>
        <strain evidence="2">cv. Finnish</strain>
    </source>
</reference>
<dbReference type="EMBL" id="LFYR01000935">
    <property type="protein sequence ID" value="KMZ66943.1"/>
    <property type="molecule type" value="Genomic_DNA"/>
</dbReference>
<comment type="caution">
    <text evidence="1">The sequence shown here is derived from an EMBL/GenBank/DDBJ whole genome shotgun (WGS) entry which is preliminary data.</text>
</comment>
<protein>
    <submittedName>
        <fullName evidence="1">Uncharacterized protein</fullName>
    </submittedName>
</protein>
<feature type="non-terminal residue" evidence="1">
    <location>
        <position position="19"/>
    </location>
</feature>
<sequence length="19" mass="2211">MRNLLRRIPSCFNNACSSQ</sequence>
<organism evidence="1 2">
    <name type="scientific">Zostera marina</name>
    <name type="common">Eelgrass</name>
    <dbReference type="NCBI Taxonomy" id="29655"/>
    <lineage>
        <taxon>Eukaryota</taxon>
        <taxon>Viridiplantae</taxon>
        <taxon>Streptophyta</taxon>
        <taxon>Embryophyta</taxon>
        <taxon>Tracheophyta</taxon>
        <taxon>Spermatophyta</taxon>
        <taxon>Magnoliopsida</taxon>
        <taxon>Liliopsida</taxon>
        <taxon>Zosteraceae</taxon>
        <taxon>Zostera</taxon>
    </lineage>
</organism>
<name>A0A0K9PD02_ZOSMR</name>
<dbReference type="Proteomes" id="UP000036987">
    <property type="component" value="Unassembled WGS sequence"/>
</dbReference>
<evidence type="ECO:0000313" key="2">
    <source>
        <dbReference type="Proteomes" id="UP000036987"/>
    </source>
</evidence>
<gene>
    <name evidence="1" type="ORF">ZOSMA_281G00240</name>
</gene>
<evidence type="ECO:0000313" key="1">
    <source>
        <dbReference type="EMBL" id="KMZ66943.1"/>
    </source>
</evidence>
<proteinExistence type="predicted"/>
<dbReference type="OrthoDB" id="427480at2759"/>
<keyword evidence="2" id="KW-1185">Reference proteome</keyword>